<evidence type="ECO:0000256" key="3">
    <source>
        <dbReference type="ARBA" id="ARBA00022490"/>
    </source>
</evidence>
<evidence type="ECO:0000256" key="5">
    <source>
        <dbReference type="ARBA" id="ARBA00023274"/>
    </source>
</evidence>
<evidence type="ECO:0000256" key="6">
    <source>
        <dbReference type="SAM" id="MobiDB-lite"/>
    </source>
</evidence>
<accession>A0A267EKI7</accession>
<dbReference type="InterPro" id="IPR037447">
    <property type="entry name" value="Ribosomal_eS10"/>
</dbReference>
<dbReference type="Proteomes" id="UP000215902">
    <property type="component" value="Unassembled WGS sequence"/>
</dbReference>
<feature type="domain" description="Plectin/eS10 N-terminal" evidence="7">
    <location>
        <begin position="8"/>
        <end position="101"/>
    </location>
</feature>
<comment type="caution">
    <text evidence="8">The sequence shown here is derived from an EMBL/GenBank/DDBJ whole genome shotgun (WGS) entry which is preliminary data.</text>
</comment>
<feature type="region of interest" description="Disordered" evidence="6">
    <location>
        <begin position="97"/>
        <end position="155"/>
    </location>
</feature>
<dbReference type="OrthoDB" id="5211809at2759"/>
<organism evidence="8 9">
    <name type="scientific">Macrostomum lignano</name>
    <dbReference type="NCBI Taxonomy" id="282301"/>
    <lineage>
        <taxon>Eukaryota</taxon>
        <taxon>Metazoa</taxon>
        <taxon>Spiralia</taxon>
        <taxon>Lophotrochozoa</taxon>
        <taxon>Platyhelminthes</taxon>
        <taxon>Rhabditophora</taxon>
        <taxon>Macrostomorpha</taxon>
        <taxon>Macrostomida</taxon>
        <taxon>Macrostomidae</taxon>
        <taxon>Macrostomum</taxon>
    </lineage>
</organism>
<sequence length="155" mass="16979">ATQPAMLIPKKETVAIYERLFSDGVMVAKKDPRPNVTHPQVTGVRNLHVVKALISLKSRGFVREQFAWRHYYWFLTNEGIEFLRKYLHLPTECVPATLSRRAGPGGAGATDARGPGAGGRGERGEGGERSGGRFGDRLAYRKTQPAAPQQPPAEA</sequence>
<dbReference type="Pfam" id="PF03501">
    <property type="entry name" value="S10_plectin"/>
    <property type="match status" value="1"/>
</dbReference>
<keyword evidence="9" id="KW-1185">Reference proteome</keyword>
<evidence type="ECO:0000313" key="8">
    <source>
        <dbReference type="EMBL" id="PAA62008.1"/>
    </source>
</evidence>
<dbReference type="AlphaFoldDB" id="A0A267EKI7"/>
<gene>
    <name evidence="8" type="ORF">BOX15_Mlig022851g5</name>
</gene>
<keyword evidence="3" id="KW-0963">Cytoplasm</keyword>
<keyword evidence="5" id="KW-0687">Ribonucleoprotein</keyword>
<evidence type="ECO:0000256" key="2">
    <source>
        <dbReference type="ARBA" id="ARBA00007278"/>
    </source>
</evidence>
<name>A0A267EKI7_9PLAT</name>
<proteinExistence type="inferred from homology"/>
<dbReference type="EMBL" id="NIVC01001981">
    <property type="protein sequence ID" value="PAA62008.1"/>
    <property type="molecule type" value="Genomic_DNA"/>
</dbReference>
<reference evidence="8 9" key="1">
    <citation type="submission" date="2017-06" db="EMBL/GenBank/DDBJ databases">
        <title>A platform for efficient transgenesis in Macrostomum lignano, a flatworm model organism for stem cell research.</title>
        <authorList>
            <person name="Berezikov E."/>
        </authorList>
    </citation>
    <scope>NUCLEOTIDE SEQUENCE [LARGE SCALE GENOMIC DNA]</scope>
    <source>
        <strain evidence="8">DV1</strain>
        <tissue evidence="8">Whole organism</tissue>
    </source>
</reference>
<comment type="similarity">
    <text evidence="2">Belongs to the eukaryotic ribosomal protein eS10 family.</text>
</comment>
<dbReference type="FunFam" id="1.10.10.10:FF:000025">
    <property type="entry name" value="40S ribosomal protein S10"/>
    <property type="match status" value="1"/>
</dbReference>
<evidence type="ECO:0000313" key="9">
    <source>
        <dbReference type="Proteomes" id="UP000215902"/>
    </source>
</evidence>
<dbReference type="GO" id="GO:0003723">
    <property type="term" value="F:RNA binding"/>
    <property type="evidence" value="ECO:0007669"/>
    <property type="project" value="TreeGrafter"/>
</dbReference>
<dbReference type="STRING" id="282301.A0A267EKI7"/>
<dbReference type="PANTHER" id="PTHR12146:SF0">
    <property type="entry name" value="RIBOSOMAL PROTEIN S10"/>
    <property type="match status" value="1"/>
</dbReference>
<dbReference type="PANTHER" id="PTHR12146">
    <property type="entry name" value="40S RIBOSOMAL PROTEIN S10"/>
    <property type="match status" value="1"/>
</dbReference>
<evidence type="ECO:0000259" key="7">
    <source>
        <dbReference type="Pfam" id="PF03501"/>
    </source>
</evidence>
<feature type="compositionally biased region" description="Basic and acidic residues" evidence="6">
    <location>
        <begin position="120"/>
        <end position="139"/>
    </location>
</feature>
<comment type="subcellular location">
    <subcellularLocation>
        <location evidence="1">Cytoplasm</location>
    </subcellularLocation>
</comment>
<dbReference type="GO" id="GO:0003735">
    <property type="term" value="F:structural constituent of ribosome"/>
    <property type="evidence" value="ECO:0007669"/>
    <property type="project" value="TreeGrafter"/>
</dbReference>
<dbReference type="Gene3D" id="1.10.10.10">
    <property type="entry name" value="Winged helix-like DNA-binding domain superfamily/Winged helix DNA-binding domain"/>
    <property type="match status" value="1"/>
</dbReference>
<dbReference type="InterPro" id="IPR005326">
    <property type="entry name" value="Plectin_eS10_N"/>
</dbReference>
<dbReference type="InterPro" id="IPR036388">
    <property type="entry name" value="WH-like_DNA-bd_sf"/>
</dbReference>
<evidence type="ECO:0000256" key="1">
    <source>
        <dbReference type="ARBA" id="ARBA00004496"/>
    </source>
</evidence>
<dbReference type="GO" id="GO:0022627">
    <property type="term" value="C:cytosolic small ribosomal subunit"/>
    <property type="evidence" value="ECO:0007669"/>
    <property type="project" value="TreeGrafter"/>
</dbReference>
<feature type="non-terminal residue" evidence="8">
    <location>
        <position position="1"/>
    </location>
</feature>
<evidence type="ECO:0000256" key="4">
    <source>
        <dbReference type="ARBA" id="ARBA00022980"/>
    </source>
</evidence>
<keyword evidence="4" id="KW-0689">Ribosomal protein</keyword>
<dbReference type="GO" id="GO:0002181">
    <property type="term" value="P:cytoplasmic translation"/>
    <property type="evidence" value="ECO:0007669"/>
    <property type="project" value="UniProtKB-ARBA"/>
</dbReference>
<protein>
    <recommendedName>
        <fullName evidence="7">Plectin/eS10 N-terminal domain-containing protein</fullName>
    </recommendedName>
</protein>